<dbReference type="AlphaFoldDB" id="A0A1F8FMP2"/>
<evidence type="ECO:0000256" key="4">
    <source>
        <dbReference type="ARBA" id="ARBA00022989"/>
    </source>
</evidence>
<sequence length="203" mass="23008">MFELISYVSEWALAVIKETGYSGIFILSALESAAIPIPSEVVVPFSGFLAISERFSFWGVVWVATLANLTGSAILFLIGKNGGRRVVEKYGKYLLIHKKDLERADIWFEKHGIRAVFFSRMLPVVRTFISLPAGIAGMNIWKFSIFTFLGALPWNFVLAFIGYKAGENWNLLHNYFRKANIFIVALILIVVVWYVIKHTKDSH</sequence>
<evidence type="ECO:0000256" key="2">
    <source>
        <dbReference type="ARBA" id="ARBA00022475"/>
    </source>
</evidence>
<feature type="domain" description="VTT" evidence="7">
    <location>
        <begin position="37"/>
        <end position="163"/>
    </location>
</feature>
<evidence type="ECO:0000259" key="7">
    <source>
        <dbReference type="Pfam" id="PF09335"/>
    </source>
</evidence>
<dbReference type="PANTHER" id="PTHR42709:SF6">
    <property type="entry name" value="UNDECAPRENYL PHOSPHATE TRANSPORTER A"/>
    <property type="match status" value="1"/>
</dbReference>
<dbReference type="GO" id="GO:0005886">
    <property type="term" value="C:plasma membrane"/>
    <property type="evidence" value="ECO:0007669"/>
    <property type="project" value="UniProtKB-SubCell"/>
</dbReference>
<evidence type="ECO:0000256" key="5">
    <source>
        <dbReference type="ARBA" id="ARBA00023136"/>
    </source>
</evidence>
<reference evidence="8 9" key="1">
    <citation type="journal article" date="2016" name="Nat. Commun.">
        <title>Thousands of microbial genomes shed light on interconnected biogeochemical processes in an aquifer system.</title>
        <authorList>
            <person name="Anantharaman K."/>
            <person name="Brown C.T."/>
            <person name="Hug L.A."/>
            <person name="Sharon I."/>
            <person name="Castelle C.J."/>
            <person name="Probst A.J."/>
            <person name="Thomas B.C."/>
            <person name="Singh A."/>
            <person name="Wilkins M.J."/>
            <person name="Karaoz U."/>
            <person name="Brodie E.L."/>
            <person name="Williams K.H."/>
            <person name="Hubbard S.S."/>
            <person name="Banfield J.F."/>
        </authorList>
    </citation>
    <scope>NUCLEOTIDE SEQUENCE [LARGE SCALE GENOMIC DNA]</scope>
</reference>
<keyword evidence="2" id="KW-1003">Cell membrane</keyword>
<dbReference type="EMBL" id="MGJV01000036">
    <property type="protein sequence ID" value="OGN13798.1"/>
    <property type="molecule type" value="Genomic_DNA"/>
</dbReference>
<evidence type="ECO:0000313" key="9">
    <source>
        <dbReference type="Proteomes" id="UP000176581"/>
    </source>
</evidence>
<dbReference type="Proteomes" id="UP000176581">
    <property type="component" value="Unassembled WGS sequence"/>
</dbReference>
<comment type="subcellular location">
    <subcellularLocation>
        <location evidence="1">Cell membrane</location>
        <topology evidence="1">Multi-pass membrane protein</topology>
    </subcellularLocation>
</comment>
<evidence type="ECO:0000313" key="8">
    <source>
        <dbReference type="EMBL" id="OGN13798.1"/>
    </source>
</evidence>
<dbReference type="InterPro" id="IPR051311">
    <property type="entry name" value="DedA_domain"/>
</dbReference>
<protein>
    <recommendedName>
        <fullName evidence="7">VTT domain-containing protein</fullName>
    </recommendedName>
</protein>
<feature type="transmembrane region" description="Helical" evidence="6">
    <location>
        <begin position="175"/>
        <end position="196"/>
    </location>
</feature>
<dbReference type="PANTHER" id="PTHR42709">
    <property type="entry name" value="ALKALINE PHOSPHATASE LIKE PROTEIN"/>
    <property type="match status" value="1"/>
</dbReference>
<keyword evidence="4 6" id="KW-1133">Transmembrane helix</keyword>
<accession>A0A1F8FMP2</accession>
<feature type="transmembrane region" description="Helical" evidence="6">
    <location>
        <begin position="55"/>
        <end position="79"/>
    </location>
</feature>
<keyword evidence="5 6" id="KW-0472">Membrane</keyword>
<name>A0A1F8FMP2_9BACT</name>
<organism evidence="8 9">
    <name type="scientific">Candidatus Yanofskybacteria bacterium RIFCSPHIGHO2_02_FULL_43_22</name>
    <dbReference type="NCBI Taxonomy" id="1802681"/>
    <lineage>
        <taxon>Bacteria</taxon>
        <taxon>Candidatus Yanofskyibacteriota</taxon>
    </lineage>
</organism>
<feature type="transmembrane region" description="Helical" evidence="6">
    <location>
        <begin position="143"/>
        <end position="163"/>
    </location>
</feature>
<proteinExistence type="predicted"/>
<keyword evidence="3 6" id="KW-0812">Transmembrane</keyword>
<comment type="caution">
    <text evidence="8">The sequence shown here is derived from an EMBL/GenBank/DDBJ whole genome shotgun (WGS) entry which is preliminary data.</text>
</comment>
<dbReference type="InterPro" id="IPR032816">
    <property type="entry name" value="VTT_dom"/>
</dbReference>
<evidence type="ECO:0000256" key="1">
    <source>
        <dbReference type="ARBA" id="ARBA00004651"/>
    </source>
</evidence>
<evidence type="ECO:0000256" key="3">
    <source>
        <dbReference type="ARBA" id="ARBA00022692"/>
    </source>
</evidence>
<dbReference type="Pfam" id="PF09335">
    <property type="entry name" value="VTT_dom"/>
    <property type="match status" value="1"/>
</dbReference>
<evidence type="ECO:0000256" key="6">
    <source>
        <dbReference type="SAM" id="Phobius"/>
    </source>
</evidence>
<gene>
    <name evidence="8" type="ORF">A3J47_01495</name>
</gene>